<evidence type="ECO:0000313" key="9">
    <source>
        <dbReference type="Proteomes" id="UP001152523"/>
    </source>
</evidence>
<evidence type="ECO:0000256" key="5">
    <source>
        <dbReference type="ARBA" id="ARBA00023242"/>
    </source>
</evidence>
<dbReference type="PANTHER" id="PTHR33057">
    <property type="entry name" value="TRANSCRIPTION REPRESSOR OFP7-RELATED"/>
    <property type="match status" value="1"/>
</dbReference>
<dbReference type="GO" id="GO:0005634">
    <property type="term" value="C:nucleus"/>
    <property type="evidence" value="ECO:0007669"/>
    <property type="project" value="UniProtKB-SubCell"/>
</dbReference>
<evidence type="ECO:0000256" key="4">
    <source>
        <dbReference type="ARBA" id="ARBA00023163"/>
    </source>
</evidence>
<comment type="caution">
    <text evidence="8">The sequence shown here is derived from an EMBL/GenBank/DDBJ whole genome shotgun (WGS) entry which is preliminary data.</text>
</comment>
<dbReference type="EMBL" id="CAMAPF010000133">
    <property type="protein sequence ID" value="CAH9106048.1"/>
    <property type="molecule type" value="Genomic_DNA"/>
</dbReference>
<dbReference type="Proteomes" id="UP001152523">
    <property type="component" value="Unassembled WGS sequence"/>
</dbReference>
<keyword evidence="4 6" id="KW-0804">Transcription</keyword>
<keyword evidence="5 6" id="KW-0539">Nucleus</keyword>
<evidence type="ECO:0000313" key="8">
    <source>
        <dbReference type="EMBL" id="CAH9106048.1"/>
    </source>
</evidence>
<evidence type="ECO:0000259" key="7">
    <source>
        <dbReference type="PROSITE" id="PS51754"/>
    </source>
</evidence>
<evidence type="ECO:0000256" key="1">
    <source>
        <dbReference type="ARBA" id="ARBA00004123"/>
    </source>
</evidence>
<evidence type="ECO:0000256" key="2">
    <source>
        <dbReference type="ARBA" id="ARBA00022491"/>
    </source>
</evidence>
<protein>
    <recommendedName>
        <fullName evidence="6">Transcription repressor</fullName>
    </recommendedName>
    <alternativeName>
        <fullName evidence="6">Ovate family protein</fullName>
    </alternativeName>
</protein>
<sequence length="231" mass="27278">MKGKKDRASSSHQSLITHVFPVSWLSKFNQKKPDFPSRAPLKAKGRVFTRKDIDDDDDPFWSLSFTKEKSQKDPKLPKLKIRASSEEIEESNTYVHRFPTEYNQRRRRIKKRNESFRMGAAYSPRSECKIKALEDMKRGKMKMRKKSVGQKGNCERTAFDRFAVVKSSFDPEQDFKDSMMEMITQIGIKRAEELEELLACYLTLNCDHYHAIIIKAFRQVWFDLNQDYVCW</sequence>
<keyword evidence="9" id="KW-1185">Reference proteome</keyword>
<proteinExistence type="predicted"/>
<feature type="domain" description="OVATE" evidence="7">
    <location>
        <begin position="164"/>
        <end position="223"/>
    </location>
</feature>
<organism evidence="8 9">
    <name type="scientific">Cuscuta epithymum</name>
    <dbReference type="NCBI Taxonomy" id="186058"/>
    <lineage>
        <taxon>Eukaryota</taxon>
        <taxon>Viridiplantae</taxon>
        <taxon>Streptophyta</taxon>
        <taxon>Embryophyta</taxon>
        <taxon>Tracheophyta</taxon>
        <taxon>Spermatophyta</taxon>
        <taxon>Magnoliopsida</taxon>
        <taxon>eudicotyledons</taxon>
        <taxon>Gunneridae</taxon>
        <taxon>Pentapetalae</taxon>
        <taxon>asterids</taxon>
        <taxon>lamiids</taxon>
        <taxon>Solanales</taxon>
        <taxon>Convolvulaceae</taxon>
        <taxon>Cuscuteae</taxon>
        <taxon>Cuscuta</taxon>
        <taxon>Cuscuta subgen. Cuscuta</taxon>
    </lineage>
</organism>
<name>A0AAV0DPR4_9ASTE</name>
<comment type="subcellular location">
    <subcellularLocation>
        <location evidence="1 6">Nucleus</location>
    </subcellularLocation>
</comment>
<gene>
    <name evidence="8" type="ORF">CEPIT_LOCUS17428</name>
</gene>
<dbReference type="InterPro" id="IPR006458">
    <property type="entry name" value="Ovate_C"/>
</dbReference>
<reference evidence="8" key="1">
    <citation type="submission" date="2022-07" db="EMBL/GenBank/DDBJ databases">
        <authorList>
            <person name="Macas J."/>
            <person name="Novak P."/>
            <person name="Neumann P."/>
        </authorList>
    </citation>
    <scope>NUCLEOTIDE SEQUENCE</scope>
</reference>
<dbReference type="GO" id="GO:0045892">
    <property type="term" value="P:negative regulation of DNA-templated transcription"/>
    <property type="evidence" value="ECO:0007669"/>
    <property type="project" value="UniProtKB-UniRule"/>
</dbReference>
<accession>A0AAV0DPR4</accession>
<keyword evidence="3 6" id="KW-0805">Transcription regulation</keyword>
<dbReference type="AlphaFoldDB" id="A0AAV0DPR4"/>
<dbReference type="NCBIfam" id="TIGR01568">
    <property type="entry name" value="A_thal_3678"/>
    <property type="match status" value="1"/>
</dbReference>
<evidence type="ECO:0000256" key="6">
    <source>
        <dbReference type="RuleBase" id="RU367028"/>
    </source>
</evidence>
<evidence type="ECO:0000256" key="3">
    <source>
        <dbReference type="ARBA" id="ARBA00023015"/>
    </source>
</evidence>
<keyword evidence="2 6" id="KW-0678">Repressor</keyword>
<dbReference type="InterPro" id="IPR038933">
    <property type="entry name" value="Ovate"/>
</dbReference>
<dbReference type="PROSITE" id="PS51754">
    <property type="entry name" value="OVATE"/>
    <property type="match status" value="1"/>
</dbReference>
<dbReference type="Pfam" id="PF04844">
    <property type="entry name" value="Ovate"/>
    <property type="match status" value="1"/>
</dbReference>
<comment type="function">
    <text evidence="6">Transcriptional repressor that regulates multiple aspects of plant growth and development.</text>
</comment>
<dbReference type="PANTHER" id="PTHR33057:SF82">
    <property type="entry name" value="TRANSCRIPTION REPRESSOR OFP5"/>
    <property type="match status" value="1"/>
</dbReference>